<dbReference type="PANTHER" id="PTHR28177:SF1">
    <property type="entry name" value="ALTERED INHERITANCE OF MITOCHONDRIA PROTEIN 19, MITOCHONDRIAL"/>
    <property type="match status" value="1"/>
</dbReference>
<dbReference type="EMBL" id="JAVHNQ010000001">
    <property type="protein sequence ID" value="KAK6358865.1"/>
    <property type="molecule type" value="Genomic_DNA"/>
</dbReference>
<feature type="transmembrane region" description="Helical" evidence="1">
    <location>
        <begin position="36"/>
        <end position="55"/>
    </location>
</feature>
<dbReference type="PANTHER" id="PTHR28177">
    <property type="entry name" value="ALTERED INHERITANCE OF MITOCHONDRIA PROTEIN 19, MITOCHONDRIAL"/>
    <property type="match status" value="1"/>
</dbReference>
<accession>A0AAV9VA93</accession>
<dbReference type="GO" id="GO:0005739">
    <property type="term" value="C:mitochondrion"/>
    <property type="evidence" value="ECO:0007669"/>
    <property type="project" value="TreeGrafter"/>
</dbReference>
<name>A0AAV9VA93_9PEZI</name>
<keyword evidence="3" id="KW-1185">Reference proteome</keyword>
<evidence type="ECO:0000313" key="3">
    <source>
        <dbReference type="Proteomes" id="UP001375240"/>
    </source>
</evidence>
<dbReference type="InterPro" id="IPR019419">
    <property type="entry name" value="AIM19"/>
</dbReference>
<comment type="caution">
    <text evidence="2">The sequence shown here is derived from an EMBL/GenBank/DDBJ whole genome shotgun (WGS) entry which is preliminary data.</text>
</comment>
<feature type="transmembrane region" description="Helical" evidence="1">
    <location>
        <begin position="67"/>
        <end position="85"/>
    </location>
</feature>
<dbReference type="AlphaFoldDB" id="A0AAV9VA93"/>
<evidence type="ECO:0000256" key="1">
    <source>
        <dbReference type="SAM" id="Phobius"/>
    </source>
</evidence>
<proteinExistence type="predicted"/>
<sequence length="166" mass="17626">MSIPPPQPPPQPSGQRDPSLFGAFKRVAATWARTPIGGGASAITTMCLYPFSRMLRNEQPRVLPRHTTLPFFSAVFALSSYMSYAGYGRDGAGVLSAWSMVYLLMNARNGAKGWIAMSRPGGGLRASHIVLMGMNAIAGSGVFLFGWGGRGGGGGWKMKMPEAEAV</sequence>
<organism evidence="2 3">
    <name type="scientific">Orbilia brochopaga</name>
    <dbReference type="NCBI Taxonomy" id="3140254"/>
    <lineage>
        <taxon>Eukaryota</taxon>
        <taxon>Fungi</taxon>
        <taxon>Dikarya</taxon>
        <taxon>Ascomycota</taxon>
        <taxon>Pezizomycotina</taxon>
        <taxon>Orbiliomycetes</taxon>
        <taxon>Orbiliales</taxon>
        <taxon>Orbiliaceae</taxon>
        <taxon>Orbilia</taxon>
    </lineage>
</organism>
<gene>
    <name evidence="2" type="ORF">TWF696_000045</name>
</gene>
<dbReference type="Pfam" id="PF10315">
    <property type="entry name" value="Aim19"/>
    <property type="match status" value="1"/>
</dbReference>
<protein>
    <submittedName>
        <fullName evidence="2">Uncharacterized protein</fullName>
    </submittedName>
</protein>
<feature type="transmembrane region" description="Helical" evidence="1">
    <location>
        <begin position="129"/>
        <end position="148"/>
    </location>
</feature>
<keyword evidence="1" id="KW-0812">Transmembrane</keyword>
<keyword evidence="1" id="KW-1133">Transmembrane helix</keyword>
<dbReference type="Proteomes" id="UP001375240">
    <property type="component" value="Unassembled WGS sequence"/>
</dbReference>
<evidence type="ECO:0000313" key="2">
    <source>
        <dbReference type="EMBL" id="KAK6358865.1"/>
    </source>
</evidence>
<reference evidence="2 3" key="1">
    <citation type="submission" date="2019-10" db="EMBL/GenBank/DDBJ databases">
        <authorList>
            <person name="Palmer J.M."/>
        </authorList>
    </citation>
    <scope>NUCLEOTIDE SEQUENCE [LARGE SCALE GENOMIC DNA]</scope>
    <source>
        <strain evidence="2 3">TWF696</strain>
    </source>
</reference>
<keyword evidence="1" id="KW-0472">Membrane</keyword>